<comment type="caution">
    <text evidence="2">The sequence shown here is derived from an EMBL/GenBank/DDBJ whole genome shotgun (WGS) entry which is preliminary data.</text>
</comment>
<dbReference type="OrthoDB" id="9800872at2"/>
<dbReference type="Pfam" id="PF00581">
    <property type="entry name" value="Rhodanese"/>
    <property type="match status" value="1"/>
</dbReference>
<dbReference type="Proteomes" id="UP000005707">
    <property type="component" value="Unassembled WGS sequence"/>
</dbReference>
<dbReference type="PROSITE" id="PS50206">
    <property type="entry name" value="RHODANESE_3"/>
    <property type="match status" value="1"/>
</dbReference>
<dbReference type="InterPro" id="IPR036873">
    <property type="entry name" value="Rhodanese-like_dom_sf"/>
</dbReference>
<dbReference type="PANTHER" id="PTHR43031:SF17">
    <property type="entry name" value="SULFURTRANSFERASE YTWF-RELATED"/>
    <property type="match status" value="1"/>
</dbReference>
<dbReference type="PANTHER" id="PTHR43031">
    <property type="entry name" value="FAD-DEPENDENT OXIDOREDUCTASE"/>
    <property type="match status" value="1"/>
</dbReference>
<dbReference type="SUPFAM" id="SSF52821">
    <property type="entry name" value="Rhodanese/Cell cycle control phosphatase"/>
    <property type="match status" value="1"/>
</dbReference>
<dbReference type="InParanoid" id="U2FF66"/>
<gene>
    <name evidence="2" type="ORF">HLPCO_002467</name>
</gene>
<name>U2FF66_9MOLU</name>
<feature type="domain" description="Rhodanese" evidence="1">
    <location>
        <begin position="16"/>
        <end position="101"/>
    </location>
</feature>
<accession>U2FF66</accession>
<dbReference type="CDD" id="cd00158">
    <property type="entry name" value="RHOD"/>
    <property type="match status" value="1"/>
</dbReference>
<reference evidence="2 3" key="2">
    <citation type="journal article" date="2013" name="PLoS ONE">
        <title>INDIGO - INtegrated Data Warehouse of MIcrobial GenOmes with Examples from the Red Sea Extremophiles.</title>
        <authorList>
            <person name="Alam I."/>
            <person name="Antunes A."/>
            <person name="Kamau A.A."/>
            <person name="Ba Alawi W."/>
            <person name="Kalkatawi M."/>
            <person name="Stingl U."/>
            <person name="Bajic V.B."/>
        </authorList>
    </citation>
    <scope>NUCLEOTIDE SEQUENCE [LARGE SCALE GENOMIC DNA]</scope>
    <source>
        <strain evidence="2 3">SSD-17B</strain>
    </source>
</reference>
<evidence type="ECO:0000259" key="1">
    <source>
        <dbReference type="PROSITE" id="PS50206"/>
    </source>
</evidence>
<dbReference type="SMART" id="SM00450">
    <property type="entry name" value="RHOD"/>
    <property type="match status" value="1"/>
</dbReference>
<dbReference type="eggNOG" id="COG0607">
    <property type="taxonomic scope" value="Bacteria"/>
</dbReference>
<dbReference type="FunCoup" id="U2FF66">
    <property type="interactions" value="245"/>
</dbReference>
<dbReference type="RefSeq" id="WP_008827114.1">
    <property type="nucleotide sequence ID" value="NZ_AFNU02000010.1"/>
</dbReference>
<reference evidence="2 3" key="1">
    <citation type="journal article" date="2011" name="J. Bacteriol.">
        <title>Genome sequence of Haloplasma contractile, an unusual contractile bacterium from a deep-sea anoxic brine lake.</title>
        <authorList>
            <person name="Antunes A."/>
            <person name="Alam I."/>
            <person name="El Dorry H."/>
            <person name="Siam R."/>
            <person name="Robertson A."/>
            <person name="Bajic V.B."/>
            <person name="Stingl U."/>
        </authorList>
    </citation>
    <scope>NUCLEOTIDE SEQUENCE [LARGE SCALE GENOMIC DNA]</scope>
    <source>
        <strain evidence="2 3">SSD-17B</strain>
    </source>
</reference>
<protein>
    <submittedName>
        <fullName evidence="2">Rhodanese family protein</fullName>
    </submittedName>
</protein>
<dbReference type="STRING" id="1033810.HLPCO_002467"/>
<evidence type="ECO:0000313" key="3">
    <source>
        <dbReference type="Proteomes" id="UP000005707"/>
    </source>
</evidence>
<dbReference type="InterPro" id="IPR001763">
    <property type="entry name" value="Rhodanese-like_dom"/>
</dbReference>
<sequence>MYKTITTKELKSLIDLDEPINIIDVREQFEHRTGHVPGSVNVPVNTLIQGASRYLKKEEPNYIICQSGSRSQLVCQLLLRQGYQVIDVLGGHGAYNGPLNR</sequence>
<dbReference type="AlphaFoldDB" id="U2FF66"/>
<keyword evidence="3" id="KW-1185">Reference proteome</keyword>
<proteinExistence type="predicted"/>
<organism evidence="2 3">
    <name type="scientific">Haloplasma contractile SSD-17B</name>
    <dbReference type="NCBI Taxonomy" id="1033810"/>
    <lineage>
        <taxon>Bacteria</taxon>
        <taxon>Bacillati</taxon>
        <taxon>Mycoplasmatota</taxon>
        <taxon>Mollicutes</taxon>
        <taxon>Haloplasmatales</taxon>
        <taxon>Haloplasmataceae</taxon>
        <taxon>Haloplasma</taxon>
    </lineage>
</organism>
<dbReference type="InterPro" id="IPR050229">
    <property type="entry name" value="GlpE_sulfurtransferase"/>
</dbReference>
<dbReference type="Gene3D" id="3.40.250.10">
    <property type="entry name" value="Rhodanese-like domain"/>
    <property type="match status" value="1"/>
</dbReference>
<dbReference type="EMBL" id="AFNU02000010">
    <property type="protein sequence ID" value="ERJ11555.1"/>
    <property type="molecule type" value="Genomic_DNA"/>
</dbReference>
<evidence type="ECO:0000313" key="2">
    <source>
        <dbReference type="EMBL" id="ERJ11555.1"/>
    </source>
</evidence>